<evidence type="ECO:0000313" key="12">
    <source>
        <dbReference type="Proteomes" id="UP000005222"/>
    </source>
</evidence>
<dbReference type="Pfam" id="PF03876">
    <property type="entry name" value="SHS2_Rpb7-N"/>
    <property type="match status" value="1"/>
</dbReference>
<feature type="domain" description="RNA polymerase Rpb7-like N-terminal" evidence="9">
    <location>
        <begin position="46"/>
        <end position="94"/>
    </location>
</feature>
<reference evidence="11 12" key="1">
    <citation type="journal article" date="2012" name="G3 (Bethesda)">
        <title>Pichia sorbitophila, an interspecies yeast hybrid reveals early steps of genome resolution following polyploidization.</title>
        <authorList>
            <person name="Leh Louis V."/>
            <person name="Despons L."/>
            <person name="Friedrich A."/>
            <person name="Martin T."/>
            <person name="Durrens P."/>
            <person name="Casaregola S."/>
            <person name="Neuveglise C."/>
            <person name="Fairhead C."/>
            <person name="Marck C."/>
            <person name="Cruz J.A."/>
            <person name="Straub M.L."/>
            <person name="Kugler V."/>
            <person name="Sacerdot C."/>
            <person name="Uzunov Z."/>
            <person name="Thierry A."/>
            <person name="Weiss S."/>
            <person name="Bleykasten C."/>
            <person name="De Montigny J."/>
            <person name="Jacques N."/>
            <person name="Jung P."/>
            <person name="Lemaire M."/>
            <person name="Mallet S."/>
            <person name="Morel G."/>
            <person name="Richard G.F."/>
            <person name="Sarkar A."/>
            <person name="Savel G."/>
            <person name="Schacherer J."/>
            <person name="Seret M.L."/>
            <person name="Talla E."/>
            <person name="Samson G."/>
            <person name="Jubin C."/>
            <person name="Poulain J."/>
            <person name="Vacherie B."/>
            <person name="Barbe V."/>
            <person name="Pelletier E."/>
            <person name="Sherman D.J."/>
            <person name="Westhof E."/>
            <person name="Weissenbach J."/>
            <person name="Baret P.V."/>
            <person name="Wincker P."/>
            <person name="Gaillardin C."/>
            <person name="Dujon B."/>
            <person name="Souciet J.L."/>
        </authorList>
    </citation>
    <scope>NUCLEOTIDE SEQUENCE [LARGE SCALE GENOMIC DNA]</scope>
    <source>
        <strain evidence="12">ATCC MYA-4447 / BCRC 22081 / CBS 7064 / NBRC 10061 / NRRL Y-12695</strain>
    </source>
</reference>
<dbReference type="AlphaFoldDB" id="G8Y4K8"/>
<feature type="region of interest" description="Disordered" evidence="8">
    <location>
        <begin position="272"/>
        <end position="304"/>
    </location>
</feature>
<keyword evidence="12" id="KW-1185">Reference proteome</keyword>
<dbReference type="Gene3D" id="2.40.50.1060">
    <property type="match status" value="1"/>
</dbReference>
<dbReference type="Proteomes" id="UP000005222">
    <property type="component" value="Chromosome M"/>
</dbReference>
<dbReference type="OMA" id="TYYPPFN"/>
<evidence type="ECO:0000256" key="5">
    <source>
        <dbReference type="ARBA" id="ARBA00023163"/>
    </source>
</evidence>
<dbReference type="STRING" id="559304.G8Y4K8"/>
<gene>
    <name evidence="11" type="primary">Piso0_005242</name>
    <name evidence="11" type="ORF">GNLVRS01_PISO0M10572g</name>
</gene>
<protein>
    <recommendedName>
        <fullName evidence="7">DNA-directed RNA polymerase subunit</fullName>
    </recommendedName>
</protein>
<evidence type="ECO:0000256" key="3">
    <source>
        <dbReference type="ARBA" id="ARBA00022478"/>
    </source>
</evidence>
<evidence type="ECO:0000259" key="10">
    <source>
        <dbReference type="Pfam" id="PF17875"/>
    </source>
</evidence>
<dbReference type="eggNOG" id="KOG4134">
    <property type="taxonomic scope" value="Eukaryota"/>
</dbReference>
<dbReference type="GO" id="GO:0006361">
    <property type="term" value="P:transcription initiation at RNA polymerase I promoter"/>
    <property type="evidence" value="ECO:0007669"/>
    <property type="project" value="UniProtKB-ARBA"/>
</dbReference>
<dbReference type="InterPro" id="IPR045113">
    <property type="entry name" value="Rpb7-like"/>
</dbReference>
<feature type="compositionally biased region" description="Basic and acidic residues" evidence="8">
    <location>
        <begin position="231"/>
        <end position="247"/>
    </location>
</feature>
<dbReference type="InterPro" id="IPR041178">
    <property type="entry name" value="RPA43_OB"/>
</dbReference>
<dbReference type="FunFam" id="3.30.1490.120:FF:000004">
    <property type="entry name" value="RNA polymerase I subunit Rpa43"/>
    <property type="match status" value="1"/>
</dbReference>
<keyword evidence="5 7" id="KW-0804">Transcription</keyword>
<dbReference type="InterPro" id="IPR005576">
    <property type="entry name" value="Rpb7-like_N"/>
</dbReference>
<dbReference type="PANTHER" id="PTHR12709">
    <property type="entry name" value="DNA-DIRECTED RNA POLYMERASE II, III"/>
    <property type="match status" value="1"/>
</dbReference>
<name>G8Y4K8_PICSO</name>
<evidence type="ECO:0000256" key="2">
    <source>
        <dbReference type="ARBA" id="ARBA00005930"/>
    </source>
</evidence>
<keyword evidence="3 7" id="KW-0240">DNA-directed RNA polymerase</keyword>
<dbReference type="CDD" id="cd04328">
    <property type="entry name" value="RNAP_I_Rpa43_N"/>
    <property type="match status" value="1"/>
</dbReference>
<evidence type="ECO:0000256" key="4">
    <source>
        <dbReference type="ARBA" id="ARBA00022553"/>
    </source>
</evidence>
<dbReference type="Pfam" id="PF17875">
    <property type="entry name" value="RPA43_OB"/>
    <property type="match status" value="1"/>
</dbReference>
<dbReference type="InParanoid" id="G8Y4K8"/>
<keyword evidence="6 7" id="KW-0539">Nucleus</keyword>
<dbReference type="OrthoDB" id="10250504at2759"/>
<evidence type="ECO:0000313" key="11">
    <source>
        <dbReference type="EMBL" id="CCE85626.1"/>
    </source>
</evidence>
<dbReference type="FunCoup" id="G8Y4K8">
    <property type="interactions" value="488"/>
</dbReference>
<evidence type="ECO:0000256" key="8">
    <source>
        <dbReference type="SAM" id="MobiDB-lite"/>
    </source>
</evidence>
<accession>G8Y4K8</accession>
<feature type="region of interest" description="Disordered" evidence="8">
    <location>
        <begin position="231"/>
        <end position="255"/>
    </location>
</feature>
<dbReference type="InterPro" id="IPR036898">
    <property type="entry name" value="RNA_pol_Rpb7-like_N_sf"/>
</dbReference>
<feature type="domain" description="RPA43 OB" evidence="10">
    <location>
        <begin position="130"/>
        <end position="228"/>
    </location>
</feature>
<dbReference type="GO" id="GO:0006362">
    <property type="term" value="P:transcription elongation by RNA polymerase I"/>
    <property type="evidence" value="ECO:0007669"/>
    <property type="project" value="UniProtKB-ARBA"/>
</dbReference>
<comment type="similarity">
    <text evidence="2">Belongs to the eukaryotic RPA43 RNA polymerase subunit family.</text>
</comment>
<keyword evidence="4" id="KW-0597">Phosphoprotein</keyword>
<evidence type="ECO:0000256" key="1">
    <source>
        <dbReference type="ARBA" id="ARBA00004604"/>
    </source>
</evidence>
<dbReference type="HOGENOM" id="CLU_060987_0_0_1"/>
<dbReference type="EMBL" id="FO082047">
    <property type="protein sequence ID" value="CCE85626.1"/>
    <property type="molecule type" value="Genomic_DNA"/>
</dbReference>
<dbReference type="InterPro" id="IPR041901">
    <property type="entry name" value="RNAP_I_Rpa43_N"/>
</dbReference>
<organism evidence="11 12">
    <name type="scientific">Pichia sorbitophila (strain ATCC MYA-4447 / BCRC 22081 / CBS 7064 / NBRC 10061 / NRRL Y-12695)</name>
    <name type="common">Hybrid yeast</name>
    <dbReference type="NCBI Taxonomy" id="559304"/>
    <lineage>
        <taxon>Eukaryota</taxon>
        <taxon>Fungi</taxon>
        <taxon>Dikarya</taxon>
        <taxon>Ascomycota</taxon>
        <taxon>Saccharomycotina</taxon>
        <taxon>Pichiomycetes</taxon>
        <taxon>Debaryomycetaceae</taxon>
        <taxon>Millerozyma</taxon>
    </lineage>
</organism>
<evidence type="ECO:0000259" key="9">
    <source>
        <dbReference type="Pfam" id="PF03876"/>
    </source>
</evidence>
<sequence length="304" mass="34184">MVEKRHHSQASASSVTRKRKQFLFPKSSNPLNEEGVSECFHKITTSLYLSLAPSHLSDPINGIKSQHLDHLIMSYYPKVQGVIIAYSNIKLAGEESFEDISEESSPIVKVSASSPFTFLWVNVDFLVWKPQVGDVLEGYIYMQTPSHIGLLLHDTFNASIKKYNIPRTWRFVPNQEDEFAEDTKSSGSFKSYGYWVNENDLKVEGRLKFSVKSIHTTGRVVSVDGTLIEPGSEKDAQPIIRDRRSSTDAEVEATTNKHKKFDDDVATITEIPEQKEEILESLPHYSKTSDTDDESTGSQDSSSS</sequence>
<dbReference type="Gene3D" id="3.30.1490.120">
    <property type="entry name" value="RNA polymerase Rpb7-like, N-terminal domain"/>
    <property type="match status" value="1"/>
</dbReference>
<evidence type="ECO:0000256" key="7">
    <source>
        <dbReference type="RuleBase" id="RU369086"/>
    </source>
</evidence>
<comment type="function">
    <text evidence="7">DNA-dependent RNA polymerase which catalyzes the transcription of DNA into RNA using the four ribonucleoside triphosphates as substrates.</text>
</comment>
<evidence type="ECO:0000256" key="6">
    <source>
        <dbReference type="ARBA" id="ARBA00023242"/>
    </source>
</evidence>
<comment type="subcellular location">
    <subcellularLocation>
        <location evidence="1">Nucleus</location>
        <location evidence="1">Nucleolus</location>
    </subcellularLocation>
</comment>
<dbReference type="PANTHER" id="PTHR12709:SF5">
    <property type="entry name" value="DNA-DIRECTED RNA POLYMERASE I SUBUNIT RPA43"/>
    <property type="match status" value="1"/>
</dbReference>
<proteinExistence type="inferred from homology"/>
<dbReference type="GO" id="GO:0005736">
    <property type="term" value="C:RNA polymerase I complex"/>
    <property type="evidence" value="ECO:0007669"/>
    <property type="project" value="TreeGrafter"/>
</dbReference>